<accession>A0A9X1T2S4</accession>
<dbReference type="SUPFAM" id="SSF53613">
    <property type="entry name" value="Ribokinase-like"/>
    <property type="match status" value="1"/>
</dbReference>
<proteinExistence type="predicted"/>
<dbReference type="AlphaFoldDB" id="A0A9X1T2S4"/>
<dbReference type="InterPro" id="IPR029056">
    <property type="entry name" value="Ribokinase-like"/>
</dbReference>
<dbReference type="Proteomes" id="UP001138997">
    <property type="component" value="Unassembled WGS sequence"/>
</dbReference>
<reference evidence="1" key="1">
    <citation type="submission" date="2021-11" db="EMBL/GenBank/DDBJ databases">
        <title>Streptomyces corallinus and Kineosporia corallina sp. nov., two new coral-derived marine actinobacteria.</title>
        <authorList>
            <person name="Buangrab K."/>
            <person name="Sutthacheep M."/>
            <person name="Yeemin T."/>
            <person name="Harunari E."/>
            <person name="Igarashi Y."/>
            <person name="Sripreechasak P."/>
            <person name="Kanchanasin P."/>
            <person name="Tanasupawat S."/>
            <person name="Phongsopitanun W."/>
        </authorList>
    </citation>
    <scope>NUCLEOTIDE SEQUENCE</scope>
    <source>
        <strain evidence="1">JCM 31032</strain>
    </source>
</reference>
<protein>
    <submittedName>
        <fullName evidence="1">Uncharacterized protein</fullName>
    </submittedName>
</protein>
<keyword evidence="2" id="KW-1185">Reference proteome</keyword>
<sequence length="238" mass="24992">MSRTNRVVVLGRGPVRATAAATLLPGPGVTLIGDAGPSAGGGAWTTMMRELRRLDVDLTRFRPANDPDEVPLARYVTMNPVAGADVLLTDESLPPEVVRSALYHARGKVILEPGPSPTWLGTFAPFVHILAPSPATLRALAQAPDDADPLPLAQDLAQQYRVTVVVPINAHTTLVVRRDQEPQRIQVEAGAAANNTEDYFRGALAARVAAKTPILDAVRTATEAAAAWAGTATSAASS</sequence>
<dbReference type="EMBL" id="JAJOMB010000019">
    <property type="protein sequence ID" value="MCD5314968.1"/>
    <property type="molecule type" value="Genomic_DNA"/>
</dbReference>
<gene>
    <name evidence="1" type="ORF">LR394_29100</name>
</gene>
<dbReference type="Gene3D" id="3.40.1190.20">
    <property type="match status" value="1"/>
</dbReference>
<dbReference type="RefSeq" id="WP_231447774.1">
    <property type="nucleotide sequence ID" value="NZ_JAJOMB010000019.1"/>
</dbReference>
<name>A0A9X1T2S4_9ACTN</name>
<evidence type="ECO:0000313" key="2">
    <source>
        <dbReference type="Proteomes" id="UP001138997"/>
    </source>
</evidence>
<evidence type="ECO:0000313" key="1">
    <source>
        <dbReference type="EMBL" id="MCD5314968.1"/>
    </source>
</evidence>
<comment type="caution">
    <text evidence="1">The sequence shown here is derived from an EMBL/GenBank/DDBJ whole genome shotgun (WGS) entry which is preliminary data.</text>
</comment>
<organism evidence="1 2">
    <name type="scientific">Kineosporia babensis</name>
    <dbReference type="NCBI Taxonomy" id="499548"/>
    <lineage>
        <taxon>Bacteria</taxon>
        <taxon>Bacillati</taxon>
        <taxon>Actinomycetota</taxon>
        <taxon>Actinomycetes</taxon>
        <taxon>Kineosporiales</taxon>
        <taxon>Kineosporiaceae</taxon>
        <taxon>Kineosporia</taxon>
    </lineage>
</organism>